<evidence type="ECO:0000313" key="3">
    <source>
        <dbReference type="WBParaSite" id="ASIM_0002159901-mRNA-1"/>
    </source>
</evidence>
<proteinExistence type="predicted"/>
<sequence length="44" mass="4900">MFSRINVATGYPTYTLDTPFDCTKIPVTTNQHGREKSNLPLACP</sequence>
<accession>A0A0M3KKR7</accession>
<protein>
    <submittedName>
        <fullName evidence="1 3">Uncharacterized protein</fullName>
    </submittedName>
</protein>
<dbReference type="Proteomes" id="UP000267096">
    <property type="component" value="Unassembled WGS sequence"/>
</dbReference>
<reference evidence="3" key="1">
    <citation type="submission" date="2017-02" db="UniProtKB">
        <authorList>
            <consortium name="WormBaseParasite"/>
        </authorList>
    </citation>
    <scope>IDENTIFICATION</scope>
</reference>
<name>A0A0M3KKR7_ANISI</name>
<dbReference type="EMBL" id="UYRR01041815">
    <property type="protein sequence ID" value="VDK81859.1"/>
    <property type="molecule type" value="Genomic_DNA"/>
</dbReference>
<evidence type="ECO:0000313" key="2">
    <source>
        <dbReference type="Proteomes" id="UP000267096"/>
    </source>
</evidence>
<dbReference type="WBParaSite" id="ASIM_0002159901-mRNA-1">
    <property type="protein sequence ID" value="ASIM_0002159901-mRNA-1"/>
    <property type="gene ID" value="ASIM_0002159901"/>
</dbReference>
<gene>
    <name evidence="1" type="ORF">ASIM_LOCUS20965</name>
</gene>
<reference evidence="1 2" key="2">
    <citation type="submission" date="2018-11" db="EMBL/GenBank/DDBJ databases">
        <authorList>
            <consortium name="Pathogen Informatics"/>
        </authorList>
    </citation>
    <scope>NUCLEOTIDE SEQUENCE [LARGE SCALE GENOMIC DNA]</scope>
</reference>
<keyword evidence="2" id="KW-1185">Reference proteome</keyword>
<organism evidence="3">
    <name type="scientific">Anisakis simplex</name>
    <name type="common">Herring worm</name>
    <dbReference type="NCBI Taxonomy" id="6269"/>
    <lineage>
        <taxon>Eukaryota</taxon>
        <taxon>Metazoa</taxon>
        <taxon>Ecdysozoa</taxon>
        <taxon>Nematoda</taxon>
        <taxon>Chromadorea</taxon>
        <taxon>Rhabditida</taxon>
        <taxon>Spirurina</taxon>
        <taxon>Ascaridomorpha</taxon>
        <taxon>Ascaridoidea</taxon>
        <taxon>Anisakidae</taxon>
        <taxon>Anisakis</taxon>
        <taxon>Anisakis simplex complex</taxon>
    </lineage>
</organism>
<evidence type="ECO:0000313" key="1">
    <source>
        <dbReference type="EMBL" id="VDK81859.1"/>
    </source>
</evidence>
<dbReference type="AlphaFoldDB" id="A0A0M3KKR7"/>